<dbReference type="InterPro" id="IPR000727">
    <property type="entry name" value="T_SNARE_dom"/>
</dbReference>
<evidence type="ECO:0000256" key="6">
    <source>
        <dbReference type="ARBA" id="ARBA00023054"/>
    </source>
</evidence>
<feature type="compositionally biased region" description="Low complexity" evidence="8">
    <location>
        <begin position="27"/>
        <end position="38"/>
    </location>
</feature>
<name>A0A553P8F2_TIGCA</name>
<dbReference type="OMA" id="EHNHNVV"/>
<keyword evidence="4 9" id="KW-0812">Transmembrane</keyword>
<dbReference type="Gene3D" id="1.20.58.70">
    <property type="match status" value="1"/>
</dbReference>
<accession>A0A553P8F2</accession>
<dbReference type="GO" id="GO:0006906">
    <property type="term" value="P:vesicle fusion"/>
    <property type="evidence" value="ECO:0007669"/>
    <property type="project" value="TreeGrafter"/>
</dbReference>
<proteinExistence type="inferred from homology"/>
<dbReference type="InterPro" id="IPR045242">
    <property type="entry name" value="Syntaxin"/>
</dbReference>
<dbReference type="GO" id="GO:0031201">
    <property type="term" value="C:SNARE complex"/>
    <property type="evidence" value="ECO:0007669"/>
    <property type="project" value="TreeGrafter"/>
</dbReference>
<dbReference type="SMART" id="SM00397">
    <property type="entry name" value="t_SNARE"/>
    <property type="match status" value="1"/>
</dbReference>
<dbReference type="GO" id="GO:0006888">
    <property type="term" value="P:endoplasmic reticulum to Golgi vesicle-mediated transport"/>
    <property type="evidence" value="ECO:0007669"/>
    <property type="project" value="TreeGrafter"/>
</dbReference>
<evidence type="ECO:0000256" key="2">
    <source>
        <dbReference type="ARBA" id="ARBA00009063"/>
    </source>
</evidence>
<dbReference type="OrthoDB" id="421009at2759"/>
<dbReference type="EMBL" id="VCGU01000007">
    <property type="protein sequence ID" value="TRY73963.1"/>
    <property type="molecule type" value="Genomic_DNA"/>
</dbReference>
<dbReference type="PROSITE" id="PS50192">
    <property type="entry name" value="T_SNARE"/>
    <property type="match status" value="1"/>
</dbReference>
<evidence type="ECO:0000313" key="11">
    <source>
        <dbReference type="EMBL" id="TRY73963.1"/>
    </source>
</evidence>
<dbReference type="PANTHER" id="PTHR19957:SF3">
    <property type="entry name" value="SYNTAXIN-5"/>
    <property type="match status" value="1"/>
</dbReference>
<evidence type="ECO:0000256" key="8">
    <source>
        <dbReference type="SAM" id="MobiDB-lite"/>
    </source>
</evidence>
<dbReference type="GO" id="GO:0000139">
    <property type="term" value="C:Golgi membrane"/>
    <property type="evidence" value="ECO:0007669"/>
    <property type="project" value="TreeGrafter"/>
</dbReference>
<dbReference type="Proteomes" id="UP000318571">
    <property type="component" value="Chromosome 3"/>
</dbReference>
<dbReference type="GO" id="GO:0000149">
    <property type="term" value="F:SNARE binding"/>
    <property type="evidence" value="ECO:0007669"/>
    <property type="project" value="TreeGrafter"/>
</dbReference>
<keyword evidence="5 9" id="KW-1133">Transmembrane helix</keyword>
<feature type="transmembrane region" description="Helical" evidence="9">
    <location>
        <begin position="351"/>
        <end position="371"/>
    </location>
</feature>
<evidence type="ECO:0000256" key="3">
    <source>
        <dbReference type="ARBA" id="ARBA00022448"/>
    </source>
</evidence>
<organism evidence="11 12">
    <name type="scientific">Tigriopus californicus</name>
    <name type="common">Marine copepod</name>
    <dbReference type="NCBI Taxonomy" id="6832"/>
    <lineage>
        <taxon>Eukaryota</taxon>
        <taxon>Metazoa</taxon>
        <taxon>Ecdysozoa</taxon>
        <taxon>Arthropoda</taxon>
        <taxon>Crustacea</taxon>
        <taxon>Multicrustacea</taxon>
        <taxon>Hexanauplia</taxon>
        <taxon>Copepoda</taxon>
        <taxon>Harpacticoida</taxon>
        <taxon>Harpacticidae</taxon>
        <taxon>Tigriopus</taxon>
    </lineage>
</organism>
<dbReference type="InterPro" id="IPR021538">
    <property type="entry name" value="Syntaxin-5_N"/>
</dbReference>
<comment type="similarity">
    <text evidence="2">Belongs to the syntaxin family.</text>
</comment>
<keyword evidence="3" id="KW-0813">Transport</keyword>
<evidence type="ECO:0000256" key="9">
    <source>
        <dbReference type="SAM" id="Phobius"/>
    </source>
</evidence>
<dbReference type="GO" id="GO:0006886">
    <property type="term" value="P:intracellular protein transport"/>
    <property type="evidence" value="ECO:0007669"/>
    <property type="project" value="TreeGrafter"/>
</dbReference>
<dbReference type="Pfam" id="PF11416">
    <property type="entry name" value="Syntaxin-5_N"/>
    <property type="match status" value="1"/>
</dbReference>
<dbReference type="GO" id="GO:0005484">
    <property type="term" value="F:SNAP receptor activity"/>
    <property type="evidence" value="ECO:0007669"/>
    <property type="project" value="TreeGrafter"/>
</dbReference>
<evidence type="ECO:0000256" key="7">
    <source>
        <dbReference type="ARBA" id="ARBA00023136"/>
    </source>
</evidence>
<evidence type="ECO:0000313" key="12">
    <source>
        <dbReference type="Proteomes" id="UP000318571"/>
    </source>
</evidence>
<dbReference type="PANTHER" id="PTHR19957">
    <property type="entry name" value="SYNTAXIN"/>
    <property type="match status" value="1"/>
</dbReference>
<dbReference type="CDD" id="cd15844">
    <property type="entry name" value="SNARE_syntaxin5"/>
    <property type="match status" value="1"/>
</dbReference>
<dbReference type="InterPro" id="IPR010989">
    <property type="entry name" value="SNARE"/>
</dbReference>
<dbReference type="GO" id="GO:0048278">
    <property type="term" value="P:vesicle docking"/>
    <property type="evidence" value="ECO:0007669"/>
    <property type="project" value="TreeGrafter"/>
</dbReference>
<dbReference type="SUPFAM" id="SSF47661">
    <property type="entry name" value="t-snare proteins"/>
    <property type="match status" value="1"/>
</dbReference>
<keyword evidence="12" id="KW-1185">Reference proteome</keyword>
<dbReference type="AlphaFoldDB" id="A0A553P8F2"/>
<sequence length="372" mass="41484">MYPSLSSSATSSSDSIRRRGGHVSPHPSTGTSSFIISSGPPPSPIQPDSVSHFEVVMAGNSSRDRTHEFINAVRSFQGRQINGHLPSSMAKSAKQNQLMAQSAEFMKIARSIGQDITNTYVKLEKLTVLAKRKTLFDDRPQEIQELTYIIKEDMNQLNRQIGQLQQIAKAQRSQGLQGKHQQSHSSSVVVALQSKLASMTSNFKAVLEVRTENLKESKSRQEMFSQSHVTQSLPQSAVKGFHSGSVLAAMEDDERQAQTNGQVAIAMDQSMALMQQDHTDQYLQSRADTMQNIESTIVELGGIFSQLAHMIKEQEEIMFRIDSNVEDAAMNVDAGHGEILKYFQSVTSNRWLMIKVFGVLIFFFIFFVIFMA</sequence>
<feature type="domain" description="T-SNARE coiled-coil homology" evidence="10">
    <location>
        <begin position="280"/>
        <end position="342"/>
    </location>
</feature>
<keyword evidence="7 9" id="KW-0472">Membrane</keyword>
<comment type="caution">
    <text evidence="11">The sequence shown here is derived from an EMBL/GenBank/DDBJ whole genome shotgun (WGS) entry which is preliminary data.</text>
</comment>
<comment type="subcellular location">
    <subcellularLocation>
        <location evidence="1">Membrane</location>
        <topology evidence="1">Single-pass type IV membrane protein</topology>
    </subcellularLocation>
</comment>
<reference evidence="11 12" key="1">
    <citation type="journal article" date="2018" name="Nat. Ecol. Evol.">
        <title>Genomic signatures of mitonuclear coevolution across populations of Tigriopus californicus.</title>
        <authorList>
            <person name="Barreto F.S."/>
            <person name="Watson E.T."/>
            <person name="Lima T.G."/>
            <person name="Willett C.S."/>
            <person name="Edmands S."/>
            <person name="Li W."/>
            <person name="Burton R.S."/>
        </authorList>
    </citation>
    <scope>NUCLEOTIDE SEQUENCE [LARGE SCALE GENOMIC DNA]</scope>
    <source>
        <strain evidence="11 12">San Diego</strain>
    </source>
</reference>
<dbReference type="Pfam" id="PF05739">
    <property type="entry name" value="SNARE"/>
    <property type="match status" value="1"/>
</dbReference>
<gene>
    <name evidence="11" type="ORF">TCAL_11340</name>
</gene>
<feature type="compositionally biased region" description="Low complexity" evidence="8">
    <location>
        <begin position="1"/>
        <end position="14"/>
    </location>
</feature>
<evidence type="ECO:0000259" key="10">
    <source>
        <dbReference type="PROSITE" id="PS50192"/>
    </source>
</evidence>
<dbReference type="STRING" id="6832.A0A553P8F2"/>
<keyword evidence="6" id="KW-0175">Coiled coil</keyword>
<evidence type="ECO:0000256" key="4">
    <source>
        <dbReference type="ARBA" id="ARBA00022692"/>
    </source>
</evidence>
<evidence type="ECO:0000256" key="1">
    <source>
        <dbReference type="ARBA" id="ARBA00004211"/>
    </source>
</evidence>
<feature type="region of interest" description="Disordered" evidence="8">
    <location>
        <begin position="1"/>
        <end position="49"/>
    </location>
</feature>
<evidence type="ECO:0000256" key="5">
    <source>
        <dbReference type="ARBA" id="ARBA00022989"/>
    </source>
</evidence>
<protein>
    <recommendedName>
        <fullName evidence="10">t-SNARE coiled-coil homology domain-containing protein</fullName>
    </recommendedName>
</protein>